<dbReference type="InParanoid" id="A0A1C7MXW0"/>
<dbReference type="Gene3D" id="4.10.1060.10">
    <property type="entry name" value="Zinc finger, RanBP2-type"/>
    <property type="match status" value="4"/>
</dbReference>
<evidence type="ECO:0000313" key="10">
    <source>
        <dbReference type="Proteomes" id="UP000093000"/>
    </source>
</evidence>
<dbReference type="InterPro" id="IPR035979">
    <property type="entry name" value="RBD_domain_sf"/>
</dbReference>
<protein>
    <submittedName>
        <fullName evidence="9">Putative RNA-binding protein C17H9.04c</fullName>
    </submittedName>
</protein>
<dbReference type="InterPro" id="IPR047201">
    <property type="entry name" value="ERI-1_3'hExo-like"/>
</dbReference>
<dbReference type="SUPFAM" id="SSF53098">
    <property type="entry name" value="Ribonuclease H-like"/>
    <property type="match status" value="1"/>
</dbReference>
<evidence type="ECO:0000259" key="8">
    <source>
        <dbReference type="PROSITE" id="PS50199"/>
    </source>
</evidence>
<feature type="region of interest" description="Disordered" evidence="6">
    <location>
        <begin position="1"/>
        <end position="90"/>
    </location>
</feature>
<dbReference type="Gene3D" id="3.30.420.10">
    <property type="entry name" value="Ribonuclease H-like superfamily/Ribonuclease H"/>
    <property type="match status" value="1"/>
</dbReference>
<dbReference type="OrthoDB" id="448399at2759"/>
<evidence type="ECO:0000313" key="9">
    <source>
        <dbReference type="EMBL" id="OBZ81663.1"/>
    </source>
</evidence>
<dbReference type="PANTHER" id="PTHR23111">
    <property type="entry name" value="ZINC FINGER PROTEIN"/>
    <property type="match status" value="1"/>
</dbReference>
<dbReference type="GO" id="GO:0000175">
    <property type="term" value="F:3'-5'-RNA exonuclease activity"/>
    <property type="evidence" value="ECO:0007669"/>
    <property type="project" value="InterPro"/>
</dbReference>
<organism evidence="9 10">
    <name type="scientific">Choanephora cucurbitarum</name>
    <dbReference type="NCBI Taxonomy" id="101091"/>
    <lineage>
        <taxon>Eukaryota</taxon>
        <taxon>Fungi</taxon>
        <taxon>Fungi incertae sedis</taxon>
        <taxon>Mucoromycota</taxon>
        <taxon>Mucoromycotina</taxon>
        <taxon>Mucoromycetes</taxon>
        <taxon>Mucorales</taxon>
        <taxon>Mucorineae</taxon>
        <taxon>Choanephoraceae</taxon>
        <taxon>Choanephoroideae</taxon>
        <taxon>Choanephora</taxon>
    </lineage>
</organism>
<keyword evidence="3" id="KW-0862">Zinc</keyword>
<dbReference type="PROSITE" id="PS50102">
    <property type="entry name" value="RRM"/>
    <property type="match status" value="1"/>
</dbReference>
<dbReference type="SUPFAM" id="SSF54928">
    <property type="entry name" value="RNA-binding domain, RBD"/>
    <property type="match status" value="1"/>
</dbReference>
<feature type="domain" description="RRM" evidence="7">
    <location>
        <begin position="318"/>
        <end position="396"/>
    </location>
</feature>
<dbReference type="CDD" id="cd06133">
    <property type="entry name" value="ERI-1_3'hExo_like"/>
    <property type="match status" value="1"/>
</dbReference>
<dbReference type="AlphaFoldDB" id="A0A1C7MXW0"/>
<accession>A0A1C7MXW0</accession>
<dbReference type="FunCoup" id="A0A1C7MXW0">
    <property type="interactions" value="67"/>
</dbReference>
<feature type="domain" description="RanBP2-type" evidence="8">
    <location>
        <begin position="559"/>
        <end position="590"/>
    </location>
</feature>
<feature type="compositionally biased region" description="Low complexity" evidence="6">
    <location>
        <begin position="592"/>
        <end position="621"/>
    </location>
</feature>
<sequence>MEAQAELDRKRKADDESLEENSVKRPFIQNNEYDTTEPFPKAEEAASESATETQAVDDESCLVKLEHKDEAEQTTQQPTSSSTTKQEPATSTNIPFDRLIFFHLEATCDENPTNPAAVQVTKENSEVIEMSFVVVDGASLEVLHQQSIYVKPERTPLTPFCSEVTGIKWSMLEHAGSLSDAINQLDDYIQKEIEAEKKSFCFVTHGGWVLRIQLPREARDKNLTLPNYMAFCRMFDLKQEIQRWQVHHPEISLRSTSLRDLCEIFEIKRVTDQTVGLNATLTTLKIVRHLTRFRHSDVFVHPIDTNADLKQFKKEESKVIHLAGLPFEVTQGELEAWFSSNGLRPTTMWMIQPSDSSKPSISGFVVFQLHDDAMRALSLNGRCLGDRPIEVCPSSSRVIDAAGNMLVPFPLQAKSRQLRPGDWNCYNCSFHNFASRLYCFKCNTKNPNPGPQAGQGPPVQPFTRGDWMCPNPSCNFHNYASRMQCKKCGHMKPMGNKKPIKMGKIDSGQPPYHMSMHNMPAGAAGAAGAGGPSGDVNNNGGGYHGGYSSRPHHHHISFRPGDWYCPNANCGFQNFASRNSCFRCHTPNPNLSQIPSSSTQSQIGSVPAPAPNASSAAVASAQHSQYSPHQPGYGYSDSNANYQSNTGYVGNNGGVAGGNNNNSGGYGYGQPGGGYGGQNSSYAAPGGGYGGGGNGSGYAYGGGGYAYGGAHQNGPPGSTPGTTQFRAGDWICPSCSSHNFASRFHCLKCSTSKPFNPTGGPPSAVGTPYKRV</sequence>
<dbReference type="InterPro" id="IPR036397">
    <property type="entry name" value="RNaseH_sf"/>
</dbReference>
<dbReference type="Pfam" id="PF00929">
    <property type="entry name" value="RNase_T"/>
    <property type="match status" value="1"/>
</dbReference>
<evidence type="ECO:0000256" key="1">
    <source>
        <dbReference type="ARBA" id="ARBA00022723"/>
    </source>
</evidence>
<evidence type="ECO:0000256" key="5">
    <source>
        <dbReference type="PROSITE-ProRule" id="PRU00322"/>
    </source>
</evidence>
<dbReference type="Pfam" id="PF00076">
    <property type="entry name" value="RRM_1"/>
    <property type="match status" value="1"/>
</dbReference>
<name>A0A1C7MXW0_9FUNG</name>
<dbReference type="PROSITE" id="PS50199">
    <property type="entry name" value="ZF_RANBP2_2"/>
    <property type="match status" value="4"/>
</dbReference>
<dbReference type="GO" id="GO:0008270">
    <property type="term" value="F:zinc ion binding"/>
    <property type="evidence" value="ECO:0007669"/>
    <property type="project" value="UniProtKB-KW"/>
</dbReference>
<evidence type="ECO:0000256" key="4">
    <source>
        <dbReference type="PROSITE-ProRule" id="PRU00176"/>
    </source>
</evidence>
<keyword evidence="4" id="KW-0694">RNA-binding</keyword>
<keyword evidence="10" id="KW-1185">Reference proteome</keyword>
<evidence type="ECO:0000256" key="6">
    <source>
        <dbReference type="SAM" id="MobiDB-lite"/>
    </source>
</evidence>
<feature type="compositionally biased region" description="Basic and acidic residues" evidence="6">
    <location>
        <begin position="1"/>
        <end position="15"/>
    </location>
</feature>
<evidence type="ECO:0000256" key="3">
    <source>
        <dbReference type="ARBA" id="ARBA00022833"/>
    </source>
</evidence>
<dbReference type="EMBL" id="LUGH01001104">
    <property type="protein sequence ID" value="OBZ81663.1"/>
    <property type="molecule type" value="Genomic_DNA"/>
</dbReference>
<dbReference type="SMART" id="SM00547">
    <property type="entry name" value="ZnF_RBZ"/>
    <property type="match status" value="4"/>
</dbReference>
<dbReference type="GO" id="GO:0003729">
    <property type="term" value="F:mRNA binding"/>
    <property type="evidence" value="ECO:0007669"/>
    <property type="project" value="TreeGrafter"/>
</dbReference>
<feature type="domain" description="RanBP2-type" evidence="8">
    <location>
        <begin position="419"/>
        <end position="448"/>
    </location>
</feature>
<dbReference type="PROSITE" id="PS01358">
    <property type="entry name" value="ZF_RANBP2_1"/>
    <property type="match status" value="4"/>
</dbReference>
<dbReference type="SMART" id="SM00479">
    <property type="entry name" value="EXOIII"/>
    <property type="match status" value="1"/>
</dbReference>
<dbReference type="Gene3D" id="3.30.70.330">
    <property type="match status" value="1"/>
</dbReference>
<dbReference type="SMART" id="SM00360">
    <property type="entry name" value="RRM"/>
    <property type="match status" value="1"/>
</dbReference>
<feature type="region of interest" description="Disordered" evidence="6">
    <location>
        <begin position="592"/>
        <end position="639"/>
    </location>
</feature>
<reference evidence="9 10" key="1">
    <citation type="submission" date="2016-03" db="EMBL/GenBank/DDBJ databases">
        <title>Choanephora cucurbitarum.</title>
        <authorList>
            <person name="Min B."/>
            <person name="Park H."/>
            <person name="Park J.-H."/>
            <person name="Shin H.-D."/>
            <person name="Choi I.-G."/>
        </authorList>
    </citation>
    <scope>NUCLEOTIDE SEQUENCE [LARGE SCALE GENOMIC DNA]</scope>
    <source>
        <strain evidence="9 10">KUS-F28377</strain>
    </source>
</reference>
<dbReference type="InterPro" id="IPR001876">
    <property type="entry name" value="Znf_RanBP2"/>
</dbReference>
<evidence type="ECO:0000259" key="7">
    <source>
        <dbReference type="PROSITE" id="PS50102"/>
    </source>
</evidence>
<dbReference type="InterPro" id="IPR036443">
    <property type="entry name" value="Znf_RanBP2_sf"/>
</dbReference>
<dbReference type="SUPFAM" id="SSF90209">
    <property type="entry name" value="Ran binding protein zinc finger-like"/>
    <property type="match status" value="4"/>
</dbReference>
<proteinExistence type="predicted"/>
<keyword evidence="2 5" id="KW-0863">Zinc-finger</keyword>
<keyword evidence="1" id="KW-0479">Metal-binding</keyword>
<feature type="domain" description="RanBP2-type" evidence="8">
    <location>
        <begin position="463"/>
        <end position="494"/>
    </location>
</feature>
<dbReference type="PANTHER" id="PTHR23111:SF40">
    <property type="entry name" value="RNA-BINDING PROTEIN INVOLVED IN HETEROCHROMATIN ASSEMBLY-RELATED"/>
    <property type="match status" value="1"/>
</dbReference>
<feature type="domain" description="RanBP2-type" evidence="8">
    <location>
        <begin position="726"/>
        <end position="755"/>
    </location>
</feature>
<gene>
    <name evidence="9" type="ORF">A0J61_10288</name>
</gene>
<dbReference type="InterPro" id="IPR012337">
    <property type="entry name" value="RNaseH-like_sf"/>
</dbReference>
<dbReference type="InterPro" id="IPR013520">
    <property type="entry name" value="Ribonucl_H"/>
</dbReference>
<dbReference type="STRING" id="101091.A0A1C7MXW0"/>
<dbReference type="InterPro" id="IPR000504">
    <property type="entry name" value="RRM_dom"/>
</dbReference>
<dbReference type="Proteomes" id="UP000093000">
    <property type="component" value="Unassembled WGS sequence"/>
</dbReference>
<feature type="compositionally biased region" description="Low complexity" evidence="6">
    <location>
        <begin position="73"/>
        <end position="84"/>
    </location>
</feature>
<evidence type="ECO:0000256" key="2">
    <source>
        <dbReference type="ARBA" id="ARBA00022771"/>
    </source>
</evidence>
<dbReference type="InterPro" id="IPR012677">
    <property type="entry name" value="Nucleotide-bd_a/b_plait_sf"/>
</dbReference>
<comment type="caution">
    <text evidence="9">The sequence shown here is derived from an EMBL/GenBank/DDBJ whole genome shotgun (WGS) entry which is preliminary data.</text>
</comment>
<dbReference type="Pfam" id="PF00641">
    <property type="entry name" value="Zn_ribbon_RanBP"/>
    <property type="match status" value="3"/>
</dbReference>